<evidence type="ECO:0008006" key="6">
    <source>
        <dbReference type="Google" id="ProtNLM"/>
    </source>
</evidence>
<dbReference type="Proteomes" id="UP001501358">
    <property type="component" value="Unassembled WGS sequence"/>
</dbReference>
<evidence type="ECO:0000313" key="4">
    <source>
        <dbReference type="EMBL" id="GAA2501222.1"/>
    </source>
</evidence>
<comment type="caution">
    <text evidence="4">The sequence shown here is derived from an EMBL/GenBank/DDBJ whole genome shotgun (WGS) entry which is preliminary data.</text>
</comment>
<sequence>MIGPQRPDTDGGGGTATAADPDGWREPFQRFCTAHLEVDVRRAAAEVLDHPGGRTAVVEHHADPDDPLRPQVLRLARHDVFRRVDAGQPWTAAAAEWMSAVDATWQESASYCADVAWYARQARASVLLSLDEDTVLHEDPSTVTGRSLVHLYLCGLRFDFRCARITDFFNRFARPLEELDPYTRSLHAFGLLGQGDEHGLRCMDDVLAVDSSNVKLLHALIQGLWLGEELPGQAERILEILQRPQFSARNDPIALLREAYAYRKLGDFARARAAIERGMALLDPTAVEVHEQFGRERDSILAAQELRAQAQRDLEALRSVVTEEIDRARREIGTAVAEGVRESRKAVESGQLKVVEVLSVFTALIALLAGSGASVVIGSLTWWQRAVLILVTAVACCGFFLILRHLVGVRTPPGRDR</sequence>
<feature type="transmembrane region" description="Helical" evidence="3">
    <location>
        <begin position="386"/>
        <end position="407"/>
    </location>
</feature>
<proteinExistence type="predicted"/>
<feature type="transmembrane region" description="Helical" evidence="3">
    <location>
        <begin position="354"/>
        <end position="380"/>
    </location>
</feature>
<keyword evidence="3" id="KW-1133">Transmembrane helix</keyword>
<dbReference type="InterPro" id="IPR011990">
    <property type="entry name" value="TPR-like_helical_dom_sf"/>
</dbReference>
<keyword evidence="5" id="KW-1185">Reference proteome</keyword>
<keyword evidence="3" id="KW-0812">Transmembrane</keyword>
<gene>
    <name evidence="4" type="ORF">GCM10010406_42170</name>
</gene>
<dbReference type="Gene3D" id="1.25.40.10">
    <property type="entry name" value="Tetratricopeptide repeat domain"/>
    <property type="match status" value="1"/>
</dbReference>
<feature type="region of interest" description="Disordered" evidence="2">
    <location>
        <begin position="1"/>
        <end position="24"/>
    </location>
</feature>
<accession>A0ABP5ZPK4</accession>
<organism evidence="4 5">
    <name type="scientific">Streptomyces thermolineatus</name>
    <dbReference type="NCBI Taxonomy" id="44033"/>
    <lineage>
        <taxon>Bacteria</taxon>
        <taxon>Bacillati</taxon>
        <taxon>Actinomycetota</taxon>
        <taxon>Actinomycetes</taxon>
        <taxon>Kitasatosporales</taxon>
        <taxon>Streptomycetaceae</taxon>
        <taxon>Streptomyces</taxon>
    </lineage>
</organism>
<keyword evidence="3" id="KW-0472">Membrane</keyword>
<evidence type="ECO:0000256" key="2">
    <source>
        <dbReference type="SAM" id="MobiDB-lite"/>
    </source>
</evidence>
<keyword evidence="1" id="KW-0175">Coiled coil</keyword>
<feature type="coiled-coil region" evidence="1">
    <location>
        <begin position="300"/>
        <end position="331"/>
    </location>
</feature>
<evidence type="ECO:0000256" key="1">
    <source>
        <dbReference type="SAM" id="Coils"/>
    </source>
</evidence>
<evidence type="ECO:0000256" key="3">
    <source>
        <dbReference type="SAM" id="Phobius"/>
    </source>
</evidence>
<dbReference type="EMBL" id="BAAATA010000029">
    <property type="protein sequence ID" value="GAA2501222.1"/>
    <property type="molecule type" value="Genomic_DNA"/>
</dbReference>
<protein>
    <recommendedName>
        <fullName evidence="6">Tetratricopeptide repeat protein</fullName>
    </recommendedName>
</protein>
<reference evidence="5" key="1">
    <citation type="journal article" date="2019" name="Int. J. Syst. Evol. Microbiol.">
        <title>The Global Catalogue of Microorganisms (GCM) 10K type strain sequencing project: providing services to taxonomists for standard genome sequencing and annotation.</title>
        <authorList>
            <consortium name="The Broad Institute Genomics Platform"/>
            <consortium name="The Broad Institute Genome Sequencing Center for Infectious Disease"/>
            <person name="Wu L."/>
            <person name="Ma J."/>
        </authorList>
    </citation>
    <scope>NUCLEOTIDE SEQUENCE [LARGE SCALE GENOMIC DNA]</scope>
    <source>
        <strain evidence="5">JCM 6307</strain>
    </source>
</reference>
<evidence type="ECO:0000313" key="5">
    <source>
        <dbReference type="Proteomes" id="UP001501358"/>
    </source>
</evidence>
<dbReference type="RefSeq" id="WP_344384753.1">
    <property type="nucleotide sequence ID" value="NZ_BAAATA010000029.1"/>
</dbReference>
<name>A0ABP5ZPK4_9ACTN</name>